<feature type="transmembrane region" description="Helical" evidence="1">
    <location>
        <begin position="87"/>
        <end position="109"/>
    </location>
</feature>
<dbReference type="OrthoDB" id="6312399at2"/>
<protein>
    <submittedName>
        <fullName evidence="2">Uncharacterized protein</fullName>
    </submittedName>
</protein>
<evidence type="ECO:0000313" key="3">
    <source>
        <dbReference type="Proteomes" id="UP000310249"/>
    </source>
</evidence>
<dbReference type="AlphaFoldDB" id="A0A5S3WRJ2"/>
<reference evidence="2 3" key="1">
    <citation type="submission" date="2018-01" db="EMBL/GenBank/DDBJ databases">
        <authorList>
            <person name="Paulsen S."/>
            <person name="Gram L.K."/>
        </authorList>
    </citation>
    <scope>NUCLEOTIDE SEQUENCE [LARGE SCALE GENOMIC DNA]</scope>
    <source>
        <strain evidence="2 3">S2676</strain>
    </source>
</reference>
<accession>A0A5S3WRJ2</accession>
<comment type="caution">
    <text evidence="2">The sequence shown here is derived from an EMBL/GenBank/DDBJ whole genome shotgun (WGS) entry which is preliminary data.</text>
</comment>
<sequence length="183" mass="21143">MSEFYVVTGWTLRCLQLMVVIYLLYYFKQYRLNLLFGGKASLKTISDHKLHSCFLTALTCLIFNITSGQLASFILALEIDLQIKIQIYYFTLVCCGVSYAVTLYIVHLIRGCLFTQAARYTLYITFLLVLLNALQLVLRGFLESNAIYALYGPITVCANIMIWLIVAKYPFYKFMESRIRQEA</sequence>
<dbReference type="EMBL" id="PNCI01000013">
    <property type="protein sequence ID" value="TMP30353.1"/>
    <property type="molecule type" value="Genomic_DNA"/>
</dbReference>
<dbReference type="Proteomes" id="UP000310249">
    <property type="component" value="Unassembled WGS sequence"/>
</dbReference>
<feature type="transmembrane region" description="Helical" evidence="1">
    <location>
        <begin position="121"/>
        <end position="142"/>
    </location>
</feature>
<proteinExistence type="predicted"/>
<feature type="transmembrane region" description="Helical" evidence="1">
    <location>
        <begin position="6"/>
        <end position="27"/>
    </location>
</feature>
<reference evidence="3" key="2">
    <citation type="submission" date="2019-06" db="EMBL/GenBank/DDBJ databases">
        <title>Co-occurence of chitin degradation, pigmentation and bioactivity in marine Pseudoalteromonas.</title>
        <authorList>
            <person name="Sonnenschein E.C."/>
            <person name="Bech P.K."/>
        </authorList>
    </citation>
    <scope>NUCLEOTIDE SEQUENCE [LARGE SCALE GENOMIC DNA]</scope>
    <source>
        <strain evidence="3">S2676</strain>
    </source>
</reference>
<evidence type="ECO:0000256" key="1">
    <source>
        <dbReference type="SAM" id="Phobius"/>
    </source>
</evidence>
<name>A0A5S3WRJ2_9GAMM</name>
<feature type="transmembrane region" description="Helical" evidence="1">
    <location>
        <begin position="53"/>
        <end position="75"/>
    </location>
</feature>
<gene>
    <name evidence="2" type="ORF">CWB99_06315</name>
</gene>
<feature type="transmembrane region" description="Helical" evidence="1">
    <location>
        <begin position="148"/>
        <end position="171"/>
    </location>
</feature>
<keyword evidence="1" id="KW-0472">Membrane</keyword>
<keyword evidence="1" id="KW-1133">Transmembrane helix</keyword>
<organism evidence="2 3">
    <name type="scientific">Pseudoalteromonas rubra</name>
    <dbReference type="NCBI Taxonomy" id="43658"/>
    <lineage>
        <taxon>Bacteria</taxon>
        <taxon>Pseudomonadati</taxon>
        <taxon>Pseudomonadota</taxon>
        <taxon>Gammaproteobacteria</taxon>
        <taxon>Alteromonadales</taxon>
        <taxon>Pseudoalteromonadaceae</taxon>
        <taxon>Pseudoalteromonas</taxon>
    </lineage>
</organism>
<keyword evidence="1" id="KW-0812">Transmembrane</keyword>
<evidence type="ECO:0000313" key="2">
    <source>
        <dbReference type="EMBL" id="TMP30353.1"/>
    </source>
</evidence>